<gene>
    <name evidence="6" type="ORF">IAC73_05150</name>
</gene>
<dbReference type="PRINTS" id="PR00368">
    <property type="entry name" value="FADPNR"/>
</dbReference>
<dbReference type="Gene3D" id="2.40.30.10">
    <property type="entry name" value="Translation factors"/>
    <property type="match status" value="1"/>
</dbReference>
<protein>
    <submittedName>
        <fullName evidence="6">NAD(P)/FAD-dependent oxidoreductase</fullName>
    </submittedName>
</protein>
<dbReference type="PRINTS" id="PR00411">
    <property type="entry name" value="PNDRDTASEI"/>
</dbReference>
<keyword evidence="2" id="KW-0285">Flavoprotein</keyword>
<dbReference type="InterPro" id="IPR055178">
    <property type="entry name" value="RsdA/BaiN/AoA(So)-like_dom"/>
</dbReference>
<dbReference type="Gene3D" id="1.10.8.260">
    <property type="entry name" value="HI0933 insert domain-like"/>
    <property type="match status" value="1"/>
</dbReference>
<dbReference type="InterPro" id="IPR004792">
    <property type="entry name" value="BaiN-like"/>
</dbReference>
<keyword evidence="3" id="KW-0274">FAD</keyword>
<dbReference type="NCBIfam" id="TIGR00275">
    <property type="entry name" value="aminoacetone oxidase family FAD-binding enzyme"/>
    <property type="match status" value="1"/>
</dbReference>
<dbReference type="EMBL" id="DVOE01000077">
    <property type="protein sequence ID" value="HIU99209.1"/>
    <property type="molecule type" value="Genomic_DNA"/>
</dbReference>
<dbReference type="Proteomes" id="UP000886857">
    <property type="component" value="Unassembled WGS sequence"/>
</dbReference>
<feature type="domain" description="RsdA/BaiN/AoA(So)-like insert" evidence="5">
    <location>
        <begin position="193"/>
        <end position="350"/>
    </location>
</feature>
<evidence type="ECO:0000259" key="4">
    <source>
        <dbReference type="Pfam" id="PF03486"/>
    </source>
</evidence>
<reference evidence="6" key="2">
    <citation type="journal article" date="2021" name="PeerJ">
        <title>Extensive microbial diversity within the chicken gut microbiome revealed by metagenomics and culture.</title>
        <authorList>
            <person name="Gilroy R."/>
            <person name="Ravi A."/>
            <person name="Getino M."/>
            <person name="Pursley I."/>
            <person name="Horton D.L."/>
            <person name="Alikhan N.F."/>
            <person name="Baker D."/>
            <person name="Gharbi K."/>
            <person name="Hall N."/>
            <person name="Watson M."/>
            <person name="Adriaenssens E.M."/>
            <person name="Foster-Nyarko E."/>
            <person name="Jarju S."/>
            <person name="Secka A."/>
            <person name="Antonio M."/>
            <person name="Oren A."/>
            <person name="Chaudhuri R.R."/>
            <person name="La Ragione R."/>
            <person name="Hildebrand F."/>
            <person name="Pallen M.J."/>
        </authorList>
    </citation>
    <scope>NUCLEOTIDE SEQUENCE</scope>
    <source>
        <strain evidence="6">10406</strain>
    </source>
</reference>
<dbReference type="InterPro" id="IPR023166">
    <property type="entry name" value="BaiN-like_dom_sf"/>
</dbReference>
<reference evidence="6" key="1">
    <citation type="submission" date="2020-10" db="EMBL/GenBank/DDBJ databases">
        <authorList>
            <person name="Gilroy R."/>
        </authorList>
    </citation>
    <scope>NUCLEOTIDE SEQUENCE</scope>
    <source>
        <strain evidence="6">10406</strain>
    </source>
</reference>
<dbReference type="Pfam" id="PF03486">
    <property type="entry name" value="HI0933_like"/>
    <property type="match status" value="1"/>
</dbReference>
<dbReference type="AlphaFoldDB" id="A0A9D1NAE3"/>
<comment type="cofactor">
    <cofactor evidence="1">
        <name>FAD</name>
        <dbReference type="ChEBI" id="CHEBI:57692"/>
    </cofactor>
</comment>
<organism evidence="6 7">
    <name type="scientific">Candidatus Limadaptatus stercoripullorum</name>
    <dbReference type="NCBI Taxonomy" id="2840846"/>
    <lineage>
        <taxon>Bacteria</taxon>
        <taxon>Bacillati</taxon>
        <taxon>Bacillota</taxon>
        <taxon>Clostridia</taxon>
        <taxon>Eubacteriales</taxon>
        <taxon>Candidatus Limadaptatus</taxon>
    </lineage>
</organism>
<dbReference type="PANTHER" id="PTHR42887">
    <property type="entry name" value="OS12G0638800 PROTEIN"/>
    <property type="match status" value="1"/>
</dbReference>
<proteinExistence type="predicted"/>
<evidence type="ECO:0000256" key="1">
    <source>
        <dbReference type="ARBA" id="ARBA00001974"/>
    </source>
</evidence>
<feature type="domain" description="RsdA/BaiN/AoA(So)-like Rossmann fold-like" evidence="4">
    <location>
        <begin position="5"/>
        <end position="402"/>
    </location>
</feature>
<comment type="caution">
    <text evidence="6">The sequence shown here is derived from an EMBL/GenBank/DDBJ whole genome shotgun (WGS) entry which is preliminary data.</text>
</comment>
<sequence>MGAVKVAVVGGGAAGCLAATLLARAGAEVVLLEKNARIGRKIYITGKGRCNLTADFPPREFLDKVVRGEKFLRSAVWSFPPEQTKRFFEELGVELVTERGGRVFPASQKSVTIIDALSRALAEAGVRLRLGAEVTGVSREGDGFEVALSDGSRVKSDFLIIATGGRSYPSTGSTGDGYMFAEALGHSVVKTVPSLAALITEESVSDLKGLSLKNVRLTAKDAGGTLASEFGEMLFADRGLSGPIALSVSARVNRASGVRLELDLKPALDREKLSARLLREFSERQNSDIGNAMRALLPARLELYLLARAGIKPDTKVNSVTRAQRGAIEALLKCLPFGLRLVAPFEEAVVTSGGVSTKELTPACMSRLVPGLYFVGEVIDADALTGGYNMQIAFSTAAAAARDICKHAGLA</sequence>
<dbReference type="PANTHER" id="PTHR42887:SF2">
    <property type="entry name" value="OS12G0638800 PROTEIN"/>
    <property type="match status" value="1"/>
</dbReference>
<dbReference type="SUPFAM" id="SSF160996">
    <property type="entry name" value="HI0933 insert domain-like"/>
    <property type="match status" value="1"/>
</dbReference>
<dbReference type="SUPFAM" id="SSF51905">
    <property type="entry name" value="FAD/NAD(P)-binding domain"/>
    <property type="match status" value="1"/>
</dbReference>
<evidence type="ECO:0000256" key="3">
    <source>
        <dbReference type="ARBA" id="ARBA00022827"/>
    </source>
</evidence>
<evidence type="ECO:0000259" key="5">
    <source>
        <dbReference type="Pfam" id="PF22780"/>
    </source>
</evidence>
<name>A0A9D1NAE3_9FIRM</name>
<accession>A0A9D1NAE3</accession>
<dbReference type="PROSITE" id="PS51257">
    <property type="entry name" value="PROKAR_LIPOPROTEIN"/>
    <property type="match status" value="1"/>
</dbReference>
<evidence type="ECO:0000256" key="2">
    <source>
        <dbReference type="ARBA" id="ARBA00022630"/>
    </source>
</evidence>
<evidence type="ECO:0000313" key="6">
    <source>
        <dbReference type="EMBL" id="HIU99209.1"/>
    </source>
</evidence>
<dbReference type="InterPro" id="IPR036188">
    <property type="entry name" value="FAD/NAD-bd_sf"/>
</dbReference>
<dbReference type="InterPro" id="IPR057661">
    <property type="entry name" value="RsdA/BaiN/AoA(So)_Rossmann"/>
</dbReference>
<dbReference type="Gene3D" id="3.50.50.60">
    <property type="entry name" value="FAD/NAD(P)-binding domain"/>
    <property type="match status" value="1"/>
</dbReference>
<dbReference type="Pfam" id="PF22780">
    <property type="entry name" value="HI0933_like_1st"/>
    <property type="match status" value="1"/>
</dbReference>
<evidence type="ECO:0000313" key="7">
    <source>
        <dbReference type="Proteomes" id="UP000886857"/>
    </source>
</evidence>